<keyword evidence="4" id="KW-0411">Iron-sulfur</keyword>
<evidence type="ECO:0000313" key="6">
    <source>
        <dbReference type="Proteomes" id="UP000645217"/>
    </source>
</evidence>
<dbReference type="Proteomes" id="UP000645217">
    <property type="component" value="Unassembled WGS sequence"/>
</dbReference>
<accession>A0A917QTQ7</accession>
<evidence type="ECO:0008006" key="7">
    <source>
        <dbReference type="Google" id="ProtNLM"/>
    </source>
</evidence>
<organism evidence="5 6">
    <name type="scientific">Sphaerisporangium melleum</name>
    <dbReference type="NCBI Taxonomy" id="321316"/>
    <lineage>
        <taxon>Bacteria</taxon>
        <taxon>Bacillati</taxon>
        <taxon>Actinomycetota</taxon>
        <taxon>Actinomycetes</taxon>
        <taxon>Streptosporangiales</taxon>
        <taxon>Streptosporangiaceae</taxon>
        <taxon>Sphaerisporangium</taxon>
    </lineage>
</organism>
<evidence type="ECO:0000256" key="2">
    <source>
        <dbReference type="ARBA" id="ARBA00022946"/>
    </source>
</evidence>
<dbReference type="GO" id="GO:0051536">
    <property type="term" value="F:iron-sulfur cluster binding"/>
    <property type="evidence" value="ECO:0007669"/>
    <property type="project" value="UniProtKB-KW"/>
</dbReference>
<name>A0A917QTQ7_9ACTN</name>
<dbReference type="GO" id="GO:0046872">
    <property type="term" value="F:metal ion binding"/>
    <property type="evidence" value="ECO:0007669"/>
    <property type="project" value="UniProtKB-KW"/>
</dbReference>
<dbReference type="PANTHER" id="PTHR13184:SF5">
    <property type="entry name" value="METHYLTRANSFERASE-LIKE PROTEIN 17, MITOCHONDRIAL"/>
    <property type="match status" value="1"/>
</dbReference>
<keyword evidence="6" id="KW-1185">Reference proteome</keyword>
<gene>
    <name evidence="5" type="ORF">GCM10007964_08660</name>
</gene>
<dbReference type="GO" id="GO:0003735">
    <property type="term" value="F:structural constituent of ribosome"/>
    <property type="evidence" value="ECO:0007669"/>
    <property type="project" value="TreeGrafter"/>
</dbReference>
<sequence>MPPADLVTASYVLAELPPAAQRPVVQWLADHGTVVAIIEPGTPDGYARVLAARDQLINLGMRIAAPCPHTGACPLPPGEWCHFAARLPRTALHRRLKAAELGFEDEKFSSIIATSTSVTPPRGRILRRPRTRKGLVTLTLCSDGLREENVSKRHGDAYRAARNAAWGDPWP</sequence>
<dbReference type="AlphaFoldDB" id="A0A917QTQ7"/>
<keyword evidence="2" id="KW-0809">Transit peptide</keyword>
<dbReference type="GO" id="GO:0008168">
    <property type="term" value="F:methyltransferase activity"/>
    <property type="evidence" value="ECO:0007669"/>
    <property type="project" value="InterPro"/>
</dbReference>
<evidence type="ECO:0000256" key="3">
    <source>
        <dbReference type="ARBA" id="ARBA00023004"/>
    </source>
</evidence>
<evidence type="ECO:0000256" key="1">
    <source>
        <dbReference type="ARBA" id="ARBA00022723"/>
    </source>
</evidence>
<dbReference type="PANTHER" id="PTHR13184">
    <property type="entry name" value="37S RIBOSOMAL PROTEIN S22"/>
    <property type="match status" value="1"/>
</dbReference>
<protein>
    <recommendedName>
        <fullName evidence="7">rRNA methyltransferase</fullName>
    </recommendedName>
</protein>
<reference evidence="5" key="2">
    <citation type="submission" date="2020-09" db="EMBL/GenBank/DDBJ databases">
        <authorList>
            <person name="Sun Q."/>
            <person name="Ohkuma M."/>
        </authorList>
    </citation>
    <scope>NUCLEOTIDE SEQUENCE</scope>
    <source>
        <strain evidence="5">JCM 13064</strain>
    </source>
</reference>
<dbReference type="Pfam" id="PF09243">
    <property type="entry name" value="Rsm22"/>
    <property type="match status" value="1"/>
</dbReference>
<dbReference type="GO" id="GO:0015935">
    <property type="term" value="C:small ribosomal subunit"/>
    <property type="evidence" value="ECO:0007669"/>
    <property type="project" value="TreeGrafter"/>
</dbReference>
<keyword evidence="1" id="KW-0479">Metal-binding</keyword>
<dbReference type="InterPro" id="IPR052571">
    <property type="entry name" value="Mt_RNA_Methyltransferase"/>
</dbReference>
<comment type="caution">
    <text evidence="5">The sequence shown here is derived from an EMBL/GenBank/DDBJ whole genome shotgun (WGS) entry which is preliminary data.</text>
</comment>
<dbReference type="GO" id="GO:0006412">
    <property type="term" value="P:translation"/>
    <property type="evidence" value="ECO:0007669"/>
    <property type="project" value="InterPro"/>
</dbReference>
<evidence type="ECO:0000256" key="4">
    <source>
        <dbReference type="ARBA" id="ARBA00023014"/>
    </source>
</evidence>
<dbReference type="InterPro" id="IPR015324">
    <property type="entry name" value="Ribosomal_Rsm22-like"/>
</dbReference>
<keyword evidence="3" id="KW-0408">Iron</keyword>
<dbReference type="EMBL" id="BMNT01000003">
    <property type="protein sequence ID" value="GGK67919.1"/>
    <property type="molecule type" value="Genomic_DNA"/>
</dbReference>
<proteinExistence type="predicted"/>
<evidence type="ECO:0000313" key="5">
    <source>
        <dbReference type="EMBL" id="GGK67919.1"/>
    </source>
</evidence>
<reference evidence="5" key="1">
    <citation type="journal article" date="2014" name="Int. J. Syst. Evol. Microbiol.">
        <title>Complete genome sequence of Corynebacterium casei LMG S-19264T (=DSM 44701T), isolated from a smear-ripened cheese.</title>
        <authorList>
            <consortium name="US DOE Joint Genome Institute (JGI-PGF)"/>
            <person name="Walter F."/>
            <person name="Albersmeier A."/>
            <person name="Kalinowski J."/>
            <person name="Ruckert C."/>
        </authorList>
    </citation>
    <scope>NUCLEOTIDE SEQUENCE</scope>
    <source>
        <strain evidence="5">JCM 13064</strain>
    </source>
</reference>